<dbReference type="EMBL" id="CAAALY010115761">
    <property type="protein sequence ID" value="VEL30805.1"/>
    <property type="molecule type" value="Genomic_DNA"/>
</dbReference>
<name>A0A3S5ASA7_9PLAT</name>
<feature type="domain" description="WAPL" evidence="2">
    <location>
        <begin position="1"/>
        <end position="53"/>
    </location>
</feature>
<evidence type="ECO:0000256" key="1">
    <source>
        <dbReference type="SAM" id="Coils"/>
    </source>
</evidence>
<protein>
    <recommendedName>
        <fullName evidence="2">WAPL domain-containing protein</fullName>
    </recommendedName>
</protein>
<evidence type="ECO:0000259" key="2">
    <source>
        <dbReference type="PROSITE" id="PS51271"/>
    </source>
</evidence>
<reference evidence="3" key="1">
    <citation type="submission" date="2018-11" db="EMBL/GenBank/DDBJ databases">
        <authorList>
            <consortium name="Pathogen Informatics"/>
        </authorList>
    </citation>
    <scope>NUCLEOTIDE SEQUENCE</scope>
</reference>
<accession>A0A3S5ASA7</accession>
<dbReference type="PROSITE" id="PS51271">
    <property type="entry name" value="WAPL"/>
    <property type="match status" value="1"/>
</dbReference>
<dbReference type="Gene3D" id="1.25.10.10">
    <property type="entry name" value="Leucine-rich Repeat Variant"/>
    <property type="match status" value="1"/>
</dbReference>
<dbReference type="Proteomes" id="UP000784294">
    <property type="component" value="Unassembled WGS sequence"/>
</dbReference>
<evidence type="ECO:0000313" key="4">
    <source>
        <dbReference type="Proteomes" id="UP000784294"/>
    </source>
</evidence>
<keyword evidence="1" id="KW-0175">Coiled coil</keyword>
<organism evidence="3 4">
    <name type="scientific">Protopolystoma xenopodis</name>
    <dbReference type="NCBI Taxonomy" id="117903"/>
    <lineage>
        <taxon>Eukaryota</taxon>
        <taxon>Metazoa</taxon>
        <taxon>Spiralia</taxon>
        <taxon>Lophotrochozoa</taxon>
        <taxon>Platyhelminthes</taxon>
        <taxon>Monogenea</taxon>
        <taxon>Polyopisthocotylea</taxon>
        <taxon>Polystomatidea</taxon>
        <taxon>Polystomatidae</taxon>
        <taxon>Protopolystoma</taxon>
    </lineage>
</organism>
<dbReference type="InterPro" id="IPR011989">
    <property type="entry name" value="ARM-like"/>
</dbReference>
<gene>
    <name evidence="3" type="ORF">PXEA_LOCUS24245</name>
</gene>
<proteinExistence type="predicted"/>
<keyword evidence="4" id="KW-1185">Reference proteome</keyword>
<comment type="caution">
    <text evidence="3">The sequence shown here is derived from an EMBL/GenBank/DDBJ whole genome shotgun (WGS) entry which is preliminary data.</text>
</comment>
<dbReference type="InterPro" id="IPR012502">
    <property type="entry name" value="WAPL_dom"/>
</dbReference>
<dbReference type="OrthoDB" id="78088at2759"/>
<feature type="coiled-coil region" evidence="1">
    <location>
        <begin position="72"/>
        <end position="99"/>
    </location>
</feature>
<dbReference type="AlphaFoldDB" id="A0A3S5ASA7"/>
<evidence type="ECO:0000313" key="3">
    <source>
        <dbReference type="EMBL" id="VEL30805.1"/>
    </source>
</evidence>
<sequence>MGSCPGLLEATLDCLFHLPDRLPSSRRFDLLVLTLCLLVNLCEHCPENRTRLVHLDIATEPPPPTPAELSYLRAERRRLAQARQARRKAAAEAAAARQRAFAASGKPVYRRPLPLSSSAGLLCGKNPLCSQLSDDDDDDLDDIDDNDDLDDLNEVESGVADCSGNVENGAKLSNLAAITAAWFDMRRKKPIMTGALDEIVKVT</sequence>